<gene>
    <name evidence="2" type="ORF">Fcan01_22302</name>
</gene>
<organism evidence="2 3">
    <name type="scientific">Folsomia candida</name>
    <name type="common">Springtail</name>
    <dbReference type="NCBI Taxonomy" id="158441"/>
    <lineage>
        <taxon>Eukaryota</taxon>
        <taxon>Metazoa</taxon>
        <taxon>Ecdysozoa</taxon>
        <taxon>Arthropoda</taxon>
        <taxon>Hexapoda</taxon>
        <taxon>Collembola</taxon>
        <taxon>Entomobryomorpha</taxon>
        <taxon>Isotomoidea</taxon>
        <taxon>Isotomidae</taxon>
        <taxon>Proisotominae</taxon>
        <taxon>Folsomia</taxon>
    </lineage>
</organism>
<sequence length="408" mass="46572">MSSHSMLRSESKLPPVVVMKKELDEEPYDENDENGHLLGQLGPGPYGRTTPAQVHHTLSHPGGYPGIGRGRAPLMHQQQQQQQYQTQGQRIFGAQPALGGRQGLTPLQQAQQHALGIGYGTGPGSMHSLSRHQHQSPYQPHYANLPMQHHLPDVTDYSSGRMPRHDDFRLDPPQPPIRRNHIQQQPQPSYSTQDFDPYRPDPQPPRPPSQQSNYQPYEWYRPEQEQHHREAPSTASLSYQPPPPITEQPRSSIGPQHFQPFDRAYPKTLESLAEKVHTFYTGPRPQRQQNGRRMPRTGSDHRLSLGRGGPEPQWLVKSMDSAASAYSFVFLAGLLNEREVNLPEKQQGRDFHPELASHKKNTSLFILHTKLALCSFWLCWFCWLDFSYEIPLLVHIYTEICVLSLDTK</sequence>
<proteinExistence type="predicted"/>
<evidence type="ECO:0000256" key="1">
    <source>
        <dbReference type="SAM" id="MobiDB-lite"/>
    </source>
</evidence>
<evidence type="ECO:0000313" key="2">
    <source>
        <dbReference type="EMBL" id="OXA42959.1"/>
    </source>
</evidence>
<accession>A0A226DCN5</accession>
<feature type="compositionally biased region" description="Low complexity" evidence="1">
    <location>
        <begin position="77"/>
        <end position="87"/>
    </location>
</feature>
<feature type="region of interest" description="Disordered" evidence="1">
    <location>
        <begin position="116"/>
        <end position="259"/>
    </location>
</feature>
<feature type="compositionally biased region" description="Low complexity" evidence="1">
    <location>
        <begin position="283"/>
        <end position="292"/>
    </location>
</feature>
<dbReference type="AlphaFoldDB" id="A0A226DCN5"/>
<dbReference type="Proteomes" id="UP000198287">
    <property type="component" value="Unassembled WGS sequence"/>
</dbReference>
<reference evidence="2 3" key="1">
    <citation type="submission" date="2015-12" db="EMBL/GenBank/DDBJ databases">
        <title>The genome of Folsomia candida.</title>
        <authorList>
            <person name="Faddeeva A."/>
            <person name="Derks M.F."/>
            <person name="Anvar Y."/>
            <person name="Smit S."/>
            <person name="Van Straalen N."/>
            <person name="Roelofs D."/>
        </authorList>
    </citation>
    <scope>NUCLEOTIDE SEQUENCE [LARGE SCALE GENOMIC DNA]</scope>
    <source>
        <strain evidence="2 3">VU population</strain>
        <tissue evidence="2">Whole body</tissue>
    </source>
</reference>
<name>A0A226DCN5_FOLCA</name>
<protein>
    <submittedName>
        <fullName evidence="2">Uncharacterized protein</fullName>
    </submittedName>
</protein>
<feature type="region of interest" description="Disordered" evidence="1">
    <location>
        <begin position="1"/>
        <end position="87"/>
    </location>
</feature>
<evidence type="ECO:0000313" key="3">
    <source>
        <dbReference type="Proteomes" id="UP000198287"/>
    </source>
</evidence>
<feature type="region of interest" description="Disordered" evidence="1">
    <location>
        <begin position="279"/>
        <end position="308"/>
    </location>
</feature>
<keyword evidence="3" id="KW-1185">Reference proteome</keyword>
<dbReference type="EMBL" id="LNIX01000024">
    <property type="protein sequence ID" value="OXA42959.1"/>
    <property type="molecule type" value="Genomic_DNA"/>
</dbReference>
<comment type="caution">
    <text evidence="2">The sequence shown here is derived from an EMBL/GenBank/DDBJ whole genome shotgun (WGS) entry which is preliminary data.</text>
</comment>
<feature type="compositionally biased region" description="Polar residues" evidence="1">
    <location>
        <begin position="182"/>
        <end position="194"/>
    </location>
</feature>
<dbReference type="OrthoDB" id="120383at2759"/>
<feature type="compositionally biased region" description="Basic and acidic residues" evidence="1">
    <location>
        <begin position="220"/>
        <end position="231"/>
    </location>
</feature>